<accession>A0A0J0ZRS3</accession>
<organism evidence="1 2">
    <name type="scientific">Acinetobacter baumannii MRSN 3527</name>
    <dbReference type="NCBI Taxonomy" id="1409923"/>
    <lineage>
        <taxon>Bacteria</taxon>
        <taxon>Pseudomonadati</taxon>
        <taxon>Pseudomonadota</taxon>
        <taxon>Gammaproteobacteria</taxon>
        <taxon>Moraxellales</taxon>
        <taxon>Moraxellaceae</taxon>
        <taxon>Acinetobacter</taxon>
        <taxon>Acinetobacter calcoaceticus/baumannii complex</taxon>
    </lineage>
</organism>
<evidence type="ECO:0000313" key="1">
    <source>
        <dbReference type="EMBL" id="KLT84966.1"/>
    </source>
</evidence>
<protein>
    <submittedName>
        <fullName evidence="1">Uncharacterized protein</fullName>
    </submittedName>
</protein>
<sequence length="74" mass="8966">MVHGGIRHLEIQPTQVLWELFVHGGIRHLESLYQLRWHEFLCSWRHTPFRKYLADLDKVTNSSWRHTPFRNSTV</sequence>
<name>A0A0J0ZRS3_ACIBA</name>
<gene>
    <name evidence="1" type="ORF">T630_2962</name>
</gene>
<dbReference type="Proteomes" id="UP000036122">
    <property type="component" value="Unassembled WGS sequence"/>
</dbReference>
<dbReference type="PATRIC" id="fig|1409923.3.peg.3738"/>
<evidence type="ECO:0000313" key="2">
    <source>
        <dbReference type="Proteomes" id="UP000036122"/>
    </source>
</evidence>
<proteinExistence type="predicted"/>
<reference evidence="1 2" key="1">
    <citation type="submission" date="2014-07" db="EMBL/GenBank/DDBJ databases">
        <authorList>
            <person name="Harkins D.M."/>
            <person name="Lesho E."/>
            <person name="Waterman P.E."/>
            <person name="Chan A."/>
            <person name="Fouts D.E."/>
        </authorList>
    </citation>
    <scope>NUCLEOTIDE SEQUENCE [LARGE SCALE GENOMIC DNA]</scope>
    <source>
        <strain evidence="1 2">MRSN 3527</strain>
    </source>
</reference>
<dbReference type="EMBL" id="JPHZ01000031">
    <property type="protein sequence ID" value="KLT84966.1"/>
    <property type="molecule type" value="Genomic_DNA"/>
</dbReference>
<dbReference type="AlphaFoldDB" id="A0A0J0ZRS3"/>
<comment type="caution">
    <text evidence="1">The sequence shown here is derived from an EMBL/GenBank/DDBJ whole genome shotgun (WGS) entry which is preliminary data.</text>
</comment>